<dbReference type="PANTHER" id="PTHR39639:SF1">
    <property type="entry name" value="DUF262 DOMAIN-CONTAINING PROTEIN"/>
    <property type="match status" value="1"/>
</dbReference>
<organism evidence="2 3">
    <name type="scientific">Treponema berlinense</name>
    <dbReference type="NCBI Taxonomy" id="225004"/>
    <lineage>
        <taxon>Bacteria</taxon>
        <taxon>Pseudomonadati</taxon>
        <taxon>Spirochaetota</taxon>
        <taxon>Spirochaetia</taxon>
        <taxon>Spirochaetales</taxon>
        <taxon>Treponemataceae</taxon>
        <taxon>Treponema</taxon>
    </lineage>
</organism>
<dbReference type="Pfam" id="PF03235">
    <property type="entry name" value="GmrSD_N"/>
    <property type="match status" value="1"/>
</dbReference>
<gene>
    <name evidence="2" type="ORF">SAMN02745152_01435</name>
</gene>
<dbReference type="OrthoDB" id="9798761at2"/>
<dbReference type="Gene3D" id="1.10.30.50">
    <property type="match status" value="1"/>
</dbReference>
<dbReference type="InterPro" id="IPR003615">
    <property type="entry name" value="HNH_nuc"/>
</dbReference>
<dbReference type="STRING" id="225004.SAMN02745152_01435"/>
<dbReference type="SMART" id="SM00507">
    <property type="entry name" value="HNHc"/>
    <property type="match status" value="1"/>
</dbReference>
<dbReference type="Pfam" id="PF01844">
    <property type="entry name" value="HNH"/>
    <property type="match status" value="1"/>
</dbReference>
<dbReference type="InterPro" id="IPR002711">
    <property type="entry name" value="HNH"/>
</dbReference>
<dbReference type="GO" id="GO:0008270">
    <property type="term" value="F:zinc ion binding"/>
    <property type="evidence" value="ECO:0007669"/>
    <property type="project" value="InterPro"/>
</dbReference>
<dbReference type="CDD" id="cd00085">
    <property type="entry name" value="HNHc"/>
    <property type="match status" value="1"/>
</dbReference>
<dbReference type="GO" id="GO:0004519">
    <property type="term" value="F:endonuclease activity"/>
    <property type="evidence" value="ECO:0007669"/>
    <property type="project" value="InterPro"/>
</dbReference>
<evidence type="ECO:0000313" key="3">
    <source>
        <dbReference type="Proteomes" id="UP000190395"/>
    </source>
</evidence>
<dbReference type="RefSeq" id="WP_078931175.1">
    <property type="nucleotide sequence ID" value="NZ_FUXC01000008.1"/>
</dbReference>
<dbReference type="InterPro" id="IPR004919">
    <property type="entry name" value="GmrSD_N"/>
</dbReference>
<evidence type="ECO:0000313" key="2">
    <source>
        <dbReference type="EMBL" id="SJZ86447.1"/>
    </source>
</evidence>
<dbReference type="GeneID" id="303367667"/>
<dbReference type="PANTHER" id="PTHR39639">
    <property type="entry name" value="CHROMOSOME 16, WHOLE GENOME SHOTGUN SEQUENCE"/>
    <property type="match status" value="1"/>
</dbReference>
<protein>
    <recommendedName>
        <fullName evidence="1">HNH nuclease domain-containing protein</fullName>
    </recommendedName>
</protein>
<sequence length="363" mass="42230">MNIKLNEITVKEVAEKYSDNAENGVTGYNGRLNIRPAYQREFIYKEKQRDEVIRTVIKGFPLNVMYWVKSDDGNFEVLDGQQRTISLCQYVNGEFSLDHRMFQNLTKTEQEQILNYKLMIYICEGNDKEKLDWFKTINIAGEQLTNQELRNAIYTGEWLTEAKKYFSKTGCAATQIADKYLNGSAIRQDYLETALLWICNRDGIEIEDYMAKHQHDTNCNELWLYFKSVIDWVQVIFPNYRKEMKGRDWGVFFNKYSKNTYDAKTLEANIVELLEDGDVTNNSGIYEYLLSGEEKHLSIRAFTPKMARAAFEKQKGVCPKCGKTFTIEEMQADHITPWSKGGKTVAENCQMLCADCNRRKSNI</sequence>
<proteinExistence type="predicted"/>
<accession>A0A1T4P540</accession>
<dbReference type="GO" id="GO:0003676">
    <property type="term" value="F:nucleic acid binding"/>
    <property type="evidence" value="ECO:0007669"/>
    <property type="project" value="InterPro"/>
</dbReference>
<reference evidence="2 3" key="1">
    <citation type="submission" date="2017-02" db="EMBL/GenBank/DDBJ databases">
        <authorList>
            <person name="Peterson S.W."/>
        </authorList>
    </citation>
    <scope>NUCLEOTIDE SEQUENCE [LARGE SCALE GENOMIC DNA]</scope>
    <source>
        <strain evidence="2 3">ATCC BAA-909</strain>
    </source>
</reference>
<dbReference type="AlphaFoldDB" id="A0A1T4P540"/>
<feature type="domain" description="HNH nuclease" evidence="1">
    <location>
        <begin position="305"/>
        <end position="358"/>
    </location>
</feature>
<evidence type="ECO:0000259" key="1">
    <source>
        <dbReference type="SMART" id="SM00507"/>
    </source>
</evidence>
<keyword evidence="3" id="KW-1185">Reference proteome</keyword>
<dbReference type="EMBL" id="FUXC01000008">
    <property type="protein sequence ID" value="SJZ86447.1"/>
    <property type="molecule type" value="Genomic_DNA"/>
</dbReference>
<dbReference type="Proteomes" id="UP000190395">
    <property type="component" value="Unassembled WGS sequence"/>
</dbReference>
<name>A0A1T4P540_9SPIR</name>